<organism evidence="1 2">
    <name type="scientific">Salinibacter ruber</name>
    <dbReference type="NCBI Taxonomy" id="146919"/>
    <lineage>
        <taxon>Bacteria</taxon>
        <taxon>Pseudomonadati</taxon>
        <taxon>Rhodothermota</taxon>
        <taxon>Rhodothermia</taxon>
        <taxon>Rhodothermales</taxon>
        <taxon>Salinibacteraceae</taxon>
        <taxon>Salinibacter</taxon>
    </lineage>
</organism>
<comment type="caution">
    <text evidence="1">The sequence shown here is derived from an EMBL/GenBank/DDBJ whole genome shotgun (WGS) entry which is preliminary data.</text>
</comment>
<accession>A0A9X2ULQ0</accession>
<evidence type="ECO:0000313" key="2">
    <source>
        <dbReference type="Proteomes" id="UP001155040"/>
    </source>
</evidence>
<dbReference type="Proteomes" id="UP001155040">
    <property type="component" value="Unassembled WGS sequence"/>
</dbReference>
<evidence type="ECO:0000313" key="1">
    <source>
        <dbReference type="EMBL" id="MCS4036990.1"/>
    </source>
</evidence>
<dbReference type="AlphaFoldDB" id="A0A9X2ULQ0"/>
<dbReference type="RefSeq" id="WP_259090901.1">
    <property type="nucleotide sequence ID" value="NZ_JANTZY010000004.1"/>
</dbReference>
<gene>
    <name evidence="1" type="ORF">GGQ01_002062</name>
</gene>
<dbReference type="EMBL" id="JANUBF010000012">
    <property type="protein sequence ID" value="MCS4036990.1"/>
    <property type="molecule type" value="Genomic_DNA"/>
</dbReference>
<reference evidence="1" key="1">
    <citation type="submission" date="2022-08" db="EMBL/GenBank/DDBJ databases">
        <title>Genomic Encyclopedia of Type Strains, Phase V (KMG-V): Genome sequencing to study the core and pangenomes of soil and plant-associated prokaryotes.</title>
        <authorList>
            <person name="Whitman W."/>
        </authorList>
    </citation>
    <scope>NUCLEOTIDE SEQUENCE</scope>
    <source>
        <strain evidence="1">SP3012</strain>
    </source>
</reference>
<name>A0A9X2ULQ0_9BACT</name>
<sequence>MKLNFDVKPGPRLFPYTYGEMLARAVYQRLNLEDHDGLSVHSVSWLWGDAEATSRGLVFSGLQSWSVGLREEDARRLVEDLQQDPIIIEGLEVVGGRRVHPSPTGTYRTESPVLLRLGDEHLAHSSPKASDSLTHSARRKLRKLGLPEEVAREASVEFTGDGKTKTVSVCGNQYKCNQRPIVIDAPPPLQEGIMTTGIGGLTGMGLGAIAPTGSSSAND</sequence>
<protein>
    <submittedName>
        <fullName evidence="1">Uncharacterized protein</fullName>
    </submittedName>
</protein>
<proteinExistence type="predicted"/>
<dbReference type="Gene3D" id="3.30.70.1900">
    <property type="match status" value="1"/>
</dbReference>